<keyword evidence="2" id="KW-0472">Membrane</keyword>
<dbReference type="InterPro" id="IPR052755">
    <property type="entry name" value="Lysozyme_Inhibitor_LprI"/>
</dbReference>
<feature type="domain" description="C-type lysozyme inhibitor" evidence="7">
    <location>
        <begin position="199"/>
        <end position="266"/>
    </location>
</feature>
<reference evidence="9" key="1">
    <citation type="submission" date="2018-08" db="EMBL/GenBank/DDBJ databases">
        <authorList>
            <person name="Zhang J."/>
            <person name="Du Z.-J."/>
        </authorList>
    </citation>
    <scope>NUCLEOTIDE SEQUENCE [LARGE SCALE GENOMIC DNA]</scope>
    <source>
        <strain evidence="9">KCTC 52655</strain>
    </source>
</reference>
<dbReference type="Pfam" id="PF07007">
    <property type="entry name" value="LprI"/>
    <property type="match status" value="1"/>
</dbReference>
<evidence type="ECO:0000256" key="4">
    <source>
        <dbReference type="ARBA" id="ARBA00023288"/>
    </source>
</evidence>
<dbReference type="Proteomes" id="UP000256561">
    <property type="component" value="Unassembled WGS sequence"/>
</dbReference>
<evidence type="ECO:0000256" key="1">
    <source>
        <dbReference type="ARBA" id="ARBA00022729"/>
    </source>
</evidence>
<dbReference type="InterPro" id="IPR009739">
    <property type="entry name" value="LprI-like_N"/>
</dbReference>
<feature type="chain" id="PRO_5017534976" evidence="5">
    <location>
        <begin position="19"/>
        <end position="277"/>
    </location>
</feature>
<keyword evidence="1 5" id="KW-0732">Signal</keyword>
<comment type="caution">
    <text evidence="8">The sequence shown here is derived from an EMBL/GenBank/DDBJ whole genome shotgun (WGS) entry which is preliminary data.</text>
</comment>
<evidence type="ECO:0000259" key="6">
    <source>
        <dbReference type="Pfam" id="PF07007"/>
    </source>
</evidence>
<dbReference type="OrthoDB" id="5565855at2"/>
<dbReference type="InterPro" id="IPR036328">
    <property type="entry name" value="MliC_sf"/>
</dbReference>
<keyword evidence="9" id="KW-1185">Reference proteome</keyword>
<feature type="signal peptide" evidence="5">
    <location>
        <begin position="1"/>
        <end position="18"/>
    </location>
</feature>
<name>A0A3D8MBK5_9ALTE</name>
<keyword evidence="4" id="KW-0449">Lipoprotein</keyword>
<dbReference type="PANTHER" id="PTHR37549:SF1">
    <property type="entry name" value="LIPOPROTEIN LPRI"/>
    <property type="match status" value="1"/>
</dbReference>
<dbReference type="RefSeq" id="WP_115592744.1">
    <property type="nucleotide sequence ID" value="NZ_QRHA01000004.1"/>
</dbReference>
<dbReference type="Gene3D" id="1.20.1270.180">
    <property type="match status" value="1"/>
</dbReference>
<gene>
    <name evidence="8" type="ORF">DXV75_07330</name>
</gene>
<evidence type="ECO:0000313" key="8">
    <source>
        <dbReference type="EMBL" id="RDV26792.1"/>
    </source>
</evidence>
<feature type="domain" description="Lysozyme inhibitor LprI-like N-terminal" evidence="6">
    <location>
        <begin position="113"/>
        <end position="184"/>
    </location>
</feature>
<dbReference type="EMBL" id="QRHA01000004">
    <property type="protein sequence ID" value="RDV26792.1"/>
    <property type="molecule type" value="Genomic_DNA"/>
</dbReference>
<dbReference type="Pfam" id="PF09864">
    <property type="entry name" value="MliC"/>
    <property type="match status" value="1"/>
</dbReference>
<keyword evidence="3" id="KW-0564">Palmitate</keyword>
<dbReference type="SUPFAM" id="SSF141488">
    <property type="entry name" value="YdhA-like"/>
    <property type="match status" value="1"/>
</dbReference>
<dbReference type="InterPro" id="IPR018660">
    <property type="entry name" value="MliC"/>
</dbReference>
<proteinExistence type="predicted"/>
<organism evidence="8 9">
    <name type="scientific">Alteromonas aestuariivivens</name>
    <dbReference type="NCBI Taxonomy" id="1938339"/>
    <lineage>
        <taxon>Bacteria</taxon>
        <taxon>Pseudomonadati</taxon>
        <taxon>Pseudomonadota</taxon>
        <taxon>Gammaproteobacteria</taxon>
        <taxon>Alteromonadales</taxon>
        <taxon>Alteromonadaceae</taxon>
        <taxon>Alteromonas/Salinimonas group</taxon>
        <taxon>Alteromonas</taxon>
    </lineage>
</organism>
<sequence length="277" mass="30498">MKNSVLVLAACWLMNACASDHTKELEADTGCTTAALQTIEERVGSGDGAGHGPDIASAEWYSVIEFRLGVRGLPLLPEAGTHEWCEQMLNLAESSPSAAGPSFDCTSVRPGSMEERVCQQPSLAKLDLKMDTVYQQAVKLSDEHMLPNLRAQQRGWIKGRDDCWKSAEPDNCIALSYQQRISELQAWYRLVNHSDPVDYQCGESPANVITVSFFQSLMPALVAERGDQAELMYLQASASGTKYSGRNHEFWEHSGEARVVWGTNSTVMTCTKVTTTQ</sequence>
<accession>A0A3D8MBK5</accession>
<evidence type="ECO:0000313" key="9">
    <source>
        <dbReference type="Proteomes" id="UP000256561"/>
    </source>
</evidence>
<evidence type="ECO:0000256" key="3">
    <source>
        <dbReference type="ARBA" id="ARBA00023139"/>
    </source>
</evidence>
<evidence type="ECO:0000256" key="5">
    <source>
        <dbReference type="SAM" id="SignalP"/>
    </source>
</evidence>
<evidence type="ECO:0000259" key="7">
    <source>
        <dbReference type="Pfam" id="PF09864"/>
    </source>
</evidence>
<dbReference type="GO" id="GO:0005576">
    <property type="term" value="C:extracellular region"/>
    <property type="evidence" value="ECO:0007669"/>
    <property type="project" value="TreeGrafter"/>
</dbReference>
<dbReference type="AlphaFoldDB" id="A0A3D8MBK5"/>
<protein>
    <submittedName>
        <fullName evidence="8">DUF1311 domain-containing protein</fullName>
    </submittedName>
</protein>
<dbReference type="Gene3D" id="2.40.128.200">
    <property type="match status" value="1"/>
</dbReference>
<evidence type="ECO:0000256" key="2">
    <source>
        <dbReference type="ARBA" id="ARBA00023136"/>
    </source>
</evidence>
<dbReference type="PANTHER" id="PTHR37549">
    <property type="entry name" value="LIPOPROTEIN LPRI"/>
    <property type="match status" value="1"/>
</dbReference>